<dbReference type="AlphaFoldDB" id="A0A1E4RKR6"/>
<dbReference type="RefSeq" id="XP_020076887.1">
    <property type="nucleotide sequence ID" value="XM_020218730.1"/>
</dbReference>
<sequence>MPASTSIKVENLEPALKRVRYNEYVDVEEDAAFNRLMMELQNQNHLQQPSNNLSYPTPPPQQPHNQYNQRVNQPIQHYTNVNRATINAFNKQYTYPNGSINTNQQLLNNPNSEDLLNDEINRVLLNLNEFNDSNTASNSSKELPKNLVMVSNQIPNSHNPSNHAYSSLVHSYGGEQNASIPIHSSHNSNNELSALSSSASPSNLSPFDSPDTVTSSVSSQEDETNKKYKNSKNATQEEKNSSSSVNMSTITSIKNSMMNTSKLMSTFTTLKTTYLKLCKEFNYLLGKFNDNERIKIELINENNELKSLLMDIITKRELERKSYKKLQSYNTPEIKLESEYLNESKSRKRSASSRS</sequence>
<dbReference type="GeneID" id="30993280"/>
<feature type="region of interest" description="Disordered" evidence="1">
    <location>
        <begin position="177"/>
        <end position="246"/>
    </location>
</feature>
<dbReference type="STRING" id="984485.A0A1E4RKR6"/>
<reference evidence="3" key="1">
    <citation type="submission" date="2016-05" db="EMBL/GenBank/DDBJ databases">
        <title>Comparative genomics of biotechnologically important yeasts.</title>
        <authorList>
            <consortium name="DOE Joint Genome Institute"/>
            <person name="Riley R."/>
            <person name="Haridas S."/>
            <person name="Wolfe K.H."/>
            <person name="Lopes M.R."/>
            <person name="Hittinger C.T."/>
            <person name="Goker M."/>
            <person name="Salamov A."/>
            <person name="Wisecaver J."/>
            <person name="Long T.M."/>
            <person name="Aerts A.L."/>
            <person name="Barry K."/>
            <person name="Choi C."/>
            <person name="Clum A."/>
            <person name="Coughlan A.Y."/>
            <person name="Deshpande S."/>
            <person name="Douglass A.P."/>
            <person name="Hanson S.J."/>
            <person name="Klenk H.-P."/>
            <person name="Labutti K."/>
            <person name="Lapidus A."/>
            <person name="Lindquist E."/>
            <person name="Lipzen A."/>
            <person name="Meier-Kolthoff J.P."/>
            <person name="Ohm R.A."/>
            <person name="Otillar R.P."/>
            <person name="Pangilinan J."/>
            <person name="Peng Y."/>
            <person name="Rokas A."/>
            <person name="Rosa C.A."/>
            <person name="Scheuner C."/>
            <person name="Sibirny A.A."/>
            <person name="Slot J.C."/>
            <person name="Stielow J.B."/>
            <person name="Sun H."/>
            <person name="Kurtzman C.P."/>
            <person name="Blackwell M."/>
            <person name="Grigoriev I.V."/>
            <person name="Jeffries T.W."/>
        </authorList>
    </citation>
    <scope>NUCLEOTIDE SEQUENCE [LARGE SCALE GENOMIC DNA]</scope>
    <source>
        <strain evidence="3">NRRL Y-1933</strain>
    </source>
</reference>
<evidence type="ECO:0000313" key="2">
    <source>
        <dbReference type="EMBL" id="ODV67820.1"/>
    </source>
</evidence>
<name>A0A1E4RKR6_9ASCO</name>
<proteinExistence type="predicted"/>
<organism evidence="2 3">
    <name type="scientific">Hyphopichia burtonii NRRL Y-1933</name>
    <dbReference type="NCBI Taxonomy" id="984485"/>
    <lineage>
        <taxon>Eukaryota</taxon>
        <taxon>Fungi</taxon>
        <taxon>Dikarya</taxon>
        <taxon>Ascomycota</taxon>
        <taxon>Saccharomycotina</taxon>
        <taxon>Pichiomycetes</taxon>
        <taxon>Debaryomycetaceae</taxon>
        <taxon>Hyphopichia</taxon>
    </lineage>
</organism>
<keyword evidence="3" id="KW-1185">Reference proteome</keyword>
<accession>A0A1E4RKR6</accession>
<protein>
    <submittedName>
        <fullName evidence="2">Uncharacterized protein</fullName>
    </submittedName>
</protein>
<feature type="region of interest" description="Disordered" evidence="1">
    <location>
        <begin position="46"/>
        <end position="65"/>
    </location>
</feature>
<dbReference type="OrthoDB" id="4088185at2759"/>
<evidence type="ECO:0000313" key="3">
    <source>
        <dbReference type="Proteomes" id="UP000095085"/>
    </source>
</evidence>
<dbReference type="Proteomes" id="UP000095085">
    <property type="component" value="Unassembled WGS sequence"/>
</dbReference>
<dbReference type="EMBL" id="KV454540">
    <property type="protein sequence ID" value="ODV67820.1"/>
    <property type="molecule type" value="Genomic_DNA"/>
</dbReference>
<evidence type="ECO:0000256" key="1">
    <source>
        <dbReference type="SAM" id="MobiDB-lite"/>
    </source>
</evidence>
<feature type="compositionally biased region" description="Low complexity" evidence="1">
    <location>
        <begin position="183"/>
        <end position="219"/>
    </location>
</feature>
<gene>
    <name evidence="2" type="ORF">HYPBUDRAFT_10986</name>
</gene>